<organism evidence="2 3">
    <name type="scientific">Stephania japonica</name>
    <dbReference type="NCBI Taxonomy" id="461633"/>
    <lineage>
        <taxon>Eukaryota</taxon>
        <taxon>Viridiplantae</taxon>
        <taxon>Streptophyta</taxon>
        <taxon>Embryophyta</taxon>
        <taxon>Tracheophyta</taxon>
        <taxon>Spermatophyta</taxon>
        <taxon>Magnoliopsida</taxon>
        <taxon>Ranunculales</taxon>
        <taxon>Menispermaceae</taxon>
        <taxon>Menispermoideae</taxon>
        <taxon>Cissampelideae</taxon>
        <taxon>Stephania</taxon>
    </lineage>
</organism>
<evidence type="ECO:0000313" key="3">
    <source>
        <dbReference type="Proteomes" id="UP001417504"/>
    </source>
</evidence>
<proteinExistence type="predicted"/>
<reference evidence="2 3" key="1">
    <citation type="submission" date="2024-01" db="EMBL/GenBank/DDBJ databases">
        <title>Genome assemblies of Stephania.</title>
        <authorList>
            <person name="Yang L."/>
        </authorList>
    </citation>
    <scope>NUCLEOTIDE SEQUENCE [LARGE SCALE GENOMIC DNA]</scope>
    <source>
        <strain evidence="2">QJT</strain>
        <tissue evidence="2">Leaf</tissue>
    </source>
</reference>
<accession>A0AAP0PSM5</accession>
<dbReference type="EMBL" id="JBBNAE010000001">
    <property type="protein sequence ID" value="KAK9155063.1"/>
    <property type="molecule type" value="Genomic_DNA"/>
</dbReference>
<comment type="caution">
    <text evidence="2">The sequence shown here is derived from an EMBL/GenBank/DDBJ whole genome shotgun (WGS) entry which is preliminary data.</text>
</comment>
<keyword evidence="3" id="KW-1185">Reference proteome</keyword>
<gene>
    <name evidence="2" type="ORF">Sjap_002543</name>
</gene>
<feature type="compositionally biased region" description="Basic and acidic residues" evidence="1">
    <location>
        <begin position="60"/>
        <end position="76"/>
    </location>
</feature>
<name>A0AAP0PSM5_9MAGN</name>
<protein>
    <submittedName>
        <fullName evidence="2">Uncharacterized protein</fullName>
    </submittedName>
</protein>
<dbReference type="AlphaFoldDB" id="A0AAP0PSM5"/>
<feature type="region of interest" description="Disordered" evidence="1">
    <location>
        <begin position="17"/>
        <end position="76"/>
    </location>
</feature>
<evidence type="ECO:0000313" key="2">
    <source>
        <dbReference type="EMBL" id="KAK9155063.1"/>
    </source>
</evidence>
<sequence length="76" mass="8829">MGEDVEGRRLEVEHQRLVVDVGRRSPRNRGKSRDERGRECNANGGERGRERHGRRGRGRERHEIKGAGKERRDEGE</sequence>
<evidence type="ECO:0000256" key="1">
    <source>
        <dbReference type="SAM" id="MobiDB-lite"/>
    </source>
</evidence>
<feature type="compositionally biased region" description="Basic residues" evidence="1">
    <location>
        <begin position="50"/>
        <end position="59"/>
    </location>
</feature>
<dbReference type="Proteomes" id="UP001417504">
    <property type="component" value="Unassembled WGS sequence"/>
</dbReference>